<dbReference type="InterPro" id="IPR002698">
    <property type="entry name" value="FTHF_cligase"/>
</dbReference>
<reference evidence="1" key="1">
    <citation type="journal article" date="2012" name="PLoS ONE">
        <title>Insights into the Transposable Mobilome of Paracoccus spp. (Alphaproteobacteria).</title>
        <authorList>
            <person name="Dziewit L."/>
            <person name="Baj J."/>
            <person name="Szuplewska M."/>
            <person name="Maj A."/>
            <person name="Tabin M."/>
            <person name="Czyzkowska A."/>
            <person name="Skrzypczyk G."/>
            <person name="Adamczuk M."/>
            <person name="Sitarek T."/>
            <person name="Stawinski P."/>
            <person name="Tudek A."/>
            <person name="Wanasz K."/>
            <person name="Wardal E."/>
            <person name="Piechucka E."/>
            <person name="Bartosik D."/>
        </authorList>
    </citation>
    <scope>NUCLEOTIDE SEQUENCE</scope>
    <source>
        <strain evidence="1">NCCB 1300066</strain>
    </source>
</reference>
<name>G8GBU0_9RHOB</name>
<evidence type="ECO:0000313" key="1">
    <source>
        <dbReference type="EMBL" id="AET42132.1"/>
    </source>
</evidence>
<dbReference type="Pfam" id="PF01812">
    <property type="entry name" value="5-FTHF_cyc-lig"/>
    <property type="match status" value="1"/>
</dbReference>
<dbReference type="SUPFAM" id="SSF100950">
    <property type="entry name" value="NagB/RpiA/CoA transferase-like"/>
    <property type="match status" value="1"/>
</dbReference>
<dbReference type="InterPro" id="IPR037171">
    <property type="entry name" value="NagB/RpiA_transferase-like"/>
</dbReference>
<organism evidence="1">
    <name type="scientific">Paracoccus ferrooxidans</name>
    <dbReference type="NCBI Taxonomy" id="327104"/>
    <lineage>
        <taxon>Bacteria</taxon>
        <taxon>Pseudomonadati</taxon>
        <taxon>Pseudomonadota</taxon>
        <taxon>Alphaproteobacteria</taxon>
        <taxon>Rhodobacterales</taxon>
        <taxon>Paracoccaceae</taxon>
        <taxon>Paracoccus</taxon>
    </lineage>
</organism>
<evidence type="ECO:0008006" key="2">
    <source>
        <dbReference type="Google" id="ProtNLM"/>
    </source>
</evidence>
<proteinExistence type="predicted"/>
<sequence length="129" mass="14302">MMADLYDAGLIFALLVVEVRDSPLVFRRWPPELRMVRGDWDIPVPPADTGRLTPDVSVSPVVGWDRVGFRLGYSGGYFDRTLVKLAPRPFPIGIGLQAAQLANIFPEPHYIPLNVVLTETGVQFPGEGR</sequence>
<protein>
    <recommendedName>
        <fullName evidence="2">5-formyltetrahydrofolate cyclo-ligase</fullName>
    </recommendedName>
</protein>
<dbReference type="AlphaFoldDB" id="G8GBU0"/>
<dbReference type="Gene3D" id="3.40.50.10420">
    <property type="entry name" value="NagB/RpiA/CoA transferase-like"/>
    <property type="match status" value="1"/>
</dbReference>
<dbReference type="EMBL" id="JN122276">
    <property type="protein sequence ID" value="AET42132.1"/>
    <property type="molecule type" value="Genomic_DNA"/>
</dbReference>
<accession>G8GBU0</accession>
<dbReference type="InterPro" id="IPR024185">
    <property type="entry name" value="FTHF_cligase-like_sf"/>
</dbReference>